<feature type="region of interest" description="Disordered" evidence="8">
    <location>
        <begin position="1"/>
        <end position="28"/>
    </location>
</feature>
<evidence type="ECO:0000256" key="6">
    <source>
        <dbReference type="ARBA" id="ARBA00023136"/>
    </source>
</evidence>
<dbReference type="PROSITE" id="PS50017">
    <property type="entry name" value="DEATH_DOMAIN"/>
    <property type="match status" value="1"/>
</dbReference>
<keyword evidence="12" id="KW-1185">Reference proteome</keyword>
<dbReference type="InterPro" id="IPR011029">
    <property type="entry name" value="DEATH-like_dom_sf"/>
</dbReference>
<keyword evidence="2" id="KW-1003">Cell membrane</keyword>
<sequence length="211" mass="21318">ADGLEGRGEGGSRDHPPAASSSAFPPPPPGEAGGIIPVYCSLLAAVVVGLLAYVAFKCRTPCGRKRAPVKARAAELGTPEAEKPHGDGGVFPDAPGPPDAHLPAEGPRPEPPRFYAQLPAAQREEVSRLPEGPAAPAGGGWRGLAGRLGYEEEAVDTFGRGRAPAHTLLSDWTARAGGGATLEALEAALAALGRHDAARALGPPGEGSSLV</sequence>
<keyword evidence="3 9" id="KW-0812">Transmembrane</keyword>
<dbReference type="InParanoid" id="A0A6I8N3S1"/>
<dbReference type="Pfam" id="PF18422">
    <property type="entry name" value="TNFR_16_TM"/>
    <property type="match status" value="1"/>
</dbReference>
<keyword evidence="7" id="KW-0325">Glycoprotein</keyword>
<dbReference type="GeneTree" id="ENSGT00940000163571"/>
<dbReference type="Pfam" id="PF00531">
    <property type="entry name" value="Death"/>
    <property type="match status" value="1"/>
</dbReference>
<keyword evidence="6 9" id="KW-0472">Membrane</keyword>
<dbReference type="GO" id="GO:0007266">
    <property type="term" value="P:Rho protein signal transduction"/>
    <property type="evidence" value="ECO:0000318"/>
    <property type="project" value="GO_Central"/>
</dbReference>
<dbReference type="GO" id="GO:0006915">
    <property type="term" value="P:apoptotic process"/>
    <property type="evidence" value="ECO:0007669"/>
    <property type="project" value="UniProtKB-KW"/>
</dbReference>
<dbReference type="SUPFAM" id="SSF47986">
    <property type="entry name" value="DEATH domain"/>
    <property type="match status" value="1"/>
</dbReference>
<dbReference type="Gene3D" id="1.10.533.10">
    <property type="entry name" value="Death Domain, Fas"/>
    <property type="match status" value="1"/>
</dbReference>
<feature type="domain" description="Death" evidence="10">
    <location>
        <begin position="141"/>
        <end position="201"/>
    </location>
</feature>
<evidence type="ECO:0000259" key="10">
    <source>
        <dbReference type="PROSITE" id="PS50017"/>
    </source>
</evidence>
<dbReference type="Bgee" id="ENSOANG00000048638">
    <property type="expression patterns" value="Expressed in adult mammalian kidney and 3 other cell types or tissues"/>
</dbReference>
<dbReference type="InterPro" id="IPR041448">
    <property type="entry name" value="TNFR16_TM"/>
</dbReference>
<evidence type="ECO:0000256" key="2">
    <source>
        <dbReference type="ARBA" id="ARBA00022475"/>
    </source>
</evidence>
<feature type="region of interest" description="Disordered" evidence="8">
    <location>
        <begin position="73"/>
        <end position="110"/>
    </location>
</feature>
<dbReference type="Gene3D" id="6.10.250.1780">
    <property type="match status" value="1"/>
</dbReference>
<dbReference type="AlphaFoldDB" id="A0A6I8N3S1"/>
<dbReference type="InterPro" id="IPR000488">
    <property type="entry name" value="Death_dom"/>
</dbReference>
<evidence type="ECO:0000256" key="8">
    <source>
        <dbReference type="SAM" id="MobiDB-lite"/>
    </source>
</evidence>
<name>A0A6I8N3S1_ORNAN</name>
<evidence type="ECO:0000313" key="11">
    <source>
        <dbReference type="Ensembl" id="ENSOANP00000035641.1"/>
    </source>
</evidence>
<dbReference type="Proteomes" id="UP000002279">
    <property type="component" value="Unplaced"/>
</dbReference>
<dbReference type="GO" id="GO:0015026">
    <property type="term" value="F:coreceptor activity"/>
    <property type="evidence" value="ECO:0000318"/>
    <property type="project" value="GO_Central"/>
</dbReference>
<feature type="transmembrane region" description="Helical" evidence="9">
    <location>
        <begin position="34"/>
        <end position="56"/>
    </location>
</feature>
<accession>A0A6I8N3S1</accession>
<dbReference type="Ensembl" id="ENSOANT00000059179.1">
    <property type="protein sequence ID" value="ENSOANP00000035641.1"/>
    <property type="gene ID" value="ENSOANG00000048638.1"/>
</dbReference>
<evidence type="ECO:0000256" key="1">
    <source>
        <dbReference type="ARBA" id="ARBA00004162"/>
    </source>
</evidence>
<evidence type="ECO:0000256" key="9">
    <source>
        <dbReference type="SAM" id="Phobius"/>
    </source>
</evidence>
<dbReference type="SMART" id="SM00005">
    <property type="entry name" value="DEATH"/>
    <property type="match status" value="1"/>
</dbReference>
<dbReference type="GO" id="GO:0009986">
    <property type="term" value="C:cell surface"/>
    <property type="evidence" value="ECO:0000318"/>
    <property type="project" value="GO_Central"/>
</dbReference>
<keyword evidence="5 9" id="KW-1133">Transmembrane helix</keyword>
<evidence type="ECO:0000256" key="3">
    <source>
        <dbReference type="ARBA" id="ARBA00022692"/>
    </source>
</evidence>
<evidence type="ECO:0000313" key="12">
    <source>
        <dbReference type="Proteomes" id="UP000002279"/>
    </source>
</evidence>
<dbReference type="PANTHER" id="PTHR46605:SF1">
    <property type="entry name" value="DEATH DOMAIN-CONTAINING MEMBRANE PROTEIN NRADD"/>
    <property type="match status" value="1"/>
</dbReference>
<dbReference type="OMA" id="MVHVDKT"/>
<evidence type="ECO:0000256" key="7">
    <source>
        <dbReference type="ARBA" id="ARBA00023180"/>
    </source>
</evidence>
<protein>
    <recommendedName>
        <fullName evidence="10">Death domain-containing protein</fullName>
    </recommendedName>
</protein>
<dbReference type="GO" id="GO:0005035">
    <property type="term" value="F:death receptor activity"/>
    <property type="evidence" value="ECO:0000318"/>
    <property type="project" value="GO_Central"/>
</dbReference>
<evidence type="ECO:0000256" key="5">
    <source>
        <dbReference type="ARBA" id="ARBA00022989"/>
    </source>
</evidence>
<keyword evidence="4" id="KW-0053">Apoptosis</keyword>
<evidence type="ECO:0000256" key="4">
    <source>
        <dbReference type="ARBA" id="ARBA00022703"/>
    </source>
</evidence>
<dbReference type="GO" id="GO:0048406">
    <property type="term" value="F:nerve growth factor binding"/>
    <property type="evidence" value="ECO:0000318"/>
    <property type="project" value="GO_Central"/>
</dbReference>
<dbReference type="PANTHER" id="PTHR46605">
    <property type="entry name" value="TUMOR NECROSIS FACTOR RECEPTOR"/>
    <property type="match status" value="1"/>
</dbReference>
<reference evidence="11" key="1">
    <citation type="submission" date="2025-08" db="UniProtKB">
        <authorList>
            <consortium name="Ensembl"/>
        </authorList>
    </citation>
    <scope>IDENTIFICATION</scope>
    <source>
        <strain evidence="11">Glennie</strain>
    </source>
</reference>
<dbReference type="GO" id="GO:0005886">
    <property type="term" value="C:plasma membrane"/>
    <property type="evidence" value="ECO:0000318"/>
    <property type="project" value="GO_Central"/>
</dbReference>
<feature type="compositionally biased region" description="Basic and acidic residues" evidence="8">
    <location>
        <begin position="1"/>
        <end position="16"/>
    </location>
</feature>
<proteinExistence type="predicted"/>
<reference evidence="11" key="2">
    <citation type="submission" date="2025-09" db="UniProtKB">
        <authorList>
            <consortium name="Ensembl"/>
        </authorList>
    </citation>
    <scope>IDENTIFICATION</scope>
    <source>
        <strain evidence="11">Glennie</strain>
    </source>
</reference>
<comment type="subcellular location">
    <subcellularLocation>
        <location evidence="1">Cell membrane</location>
        <topology evidence="1">Single-pass membrane protein</topology>
    </subcellularLocation>
</comment>
<dbReference type="InterPro" id="IPR052302">
    <property type="entry name" value="Neurotrophin_rcpt-DD"/>
</dbReference>
<organism evidence="11 12">
    <name type="scientific">Ornithorhynchus anatinus</name>
    <name type="common">Duckbill platypus</name>
    <dbReference type="NCBI Taxonomy" id="9258"/>
    <lineage>
        <taxon>Eukaryota</taxon>
        <taxon>Metazoa</taxon>
        <taxon>Chordata</taxon>
        <taxon>Craniata</taxon>
        <taxon>Vertebrata</taxon>
        <taxon>Euteleostomi</taxon>
        <taxon>Mammalia</taxon>
        <taxon>Monotremata</taxon>
        <taxon>Ornithorhynchidae</taxon>
        <taxon>Ornithorhynchus</taxon>
    </lineage>
</organism>